<protein>
    <submittedName>
        <fullName evidence="1">Uncharacterized protein</fullName>
    </submittedName>
</protein>
<dbReference type="RefSeq" id="WP_169303338.1">
    <property type="nucleotide sequence ID" value="NZ_SWBP01000002.1"/>
</dbReference>
<sequence>MTTGLAVFSLADDGFSSYSTNAAGENGLYYRRDFGKSWYLQTELNFQRKFTDVPVQNESNKIRVMEQLVQFPISVFVGNPTKYNASAINYSFGVGVYVSKPTKQEYRYEADFSNPNLYTSQTNYYKAGFLFDTTVLFNATEKATVNIGFRSTFDSFDIKPSSLNNTYLFRSYLIYIGSAFRW</sequence>
<dbReference type="Proteomes" id="UP000308181">
    <property type="component" value="Unassembled WGS sequence"/>
</dbReference>
<name>A0A4U1C2C6_9SPHI</name>
<accession>A0A4U1C2C6</accession>
<organism evidence="1 2">
    <name type="scientific">Pedobacter cryophilus</name>
    <dbReference type="NCBI Taxonomy" id="2571271"/>
    <lineage>
        <taxon>Bacteria</taxon>
        <taxon>Pseudomonadati</taxon>
        <taxon>Bacteroidota</taxon>
        <taxon>Sphingobacteriia</taxon>
        <taxon>Sphingobacteriales</taxon>
        <taxon>Sphingobacteriaceae</taxon>
        <taxon>Pedobacter</taxon>
    </lineage>
</organism>
<gene>
    <name evidence="1" type="ORF">FA046_08755</name>
</gene>
<proteinExistence type="predicted"/>
<evidence type="ECO:0000313" key="1">
    <source>
        <dbReference type="EMBL" id="TKB99184.1"/>
    </source>
</evidence>
<keyword evidence="2" id="KW-1185">Reference proteome</keyword>
<dbReference type="AlphaFoldDB" id="A0A4U1C2C6"/>
<evidence type="ECO:0000313" key="2">
    <source>
        <dbReference type="Proteomes" id="UP000308181"/>
    </source>
</evidence>
<reference evidence="1 2" key="1">
    <citation type="submission" date="2019-04" db="EMBL/GenBank/DDBJ databases">
        <title>Pedobacter sp. AR-3-17 sp. nov., isolated from Arctic soil.</title>
        <authorList>
            <person name="Dahal R.H."/>
            <person name="Kim D.-U."/>
        </authorList>
    </citation>
    <scope>NUCLEOTIDE SEQUENCE [LARGE SCALE GENOMIC DNA]</scope>
    <source>
        <strain evidence="1 2">AR-3-17</strain>
    </source>
</reference>
<dbReference type="EMBL" id="SWBP01000002">
    <property type="protein sequence ID" value="TKB99184.1"/>
    <property type="molecule type" value="Genomic_DNA"/>
</dbReference>
<comment type="caution">
    <text evidence="1">The sequence shown here is derived from an EMBL/GenBank/DDBJ whole genome shotgun (WGS) entry which is preliminary data.</text>
</comment>